<dbReference type="Gene3D" id="1.10.10.10">
    <property type="entry name" value="Winged helix-like DNA-binding domain superfamily/Winged helix DNA-binding domain"/>
    <property type="match status" value="1"/>
</dbReference>
<name>A0A917UAU0_9ACTN</name>
<evidence type="ECO:0000313" key="3">
    <source>
        <dbReference type="EMBL" id="GGM71799.1"/>
    </source>
</evidence>
<feature type="domain" description="Bacterial transcriptional activator" evidence="2">
    <location>
        <begin position="98"/>
        <end position="238"/>
    </location>
</feature>
<dbReference type="AlphaFoldDB" id="A0A917UAU0"/>
<dbReference type="SMART" id="SM01043">
    <property type="entry name" value="BTAD"/>
    <property type="match status" value="1"/>
</dbReference>
<dbReference type="InterPro" id="IPR005158">
    <property type="entry name" value="BTAD"/>
</dbReference>
<dbReference type="InterPro" id="IPR011990">
    <property type="entry name" value="TPR-like_helical_dom_sf"/>
</dbReference>
<dbReference type="PANTHER" id="PTHR47691:SF3">
    <property type="entry name" value="HTH-TYPE TRANSCRIPTIONAL REGULATOR RV0890C-RELATED"/>
    <property type="match status" value="1"/>
</dbReference>
<sequence length="1121" mass="119786">MIDKQLRVCVLGRAELTVDGRPLPEPASGKAAALLCYLAVTGAAHPRTALAGLLWSELPEPAARANLRLVLTKLRRVVPGHLRISRHTVAPDGPPIWVDALEVARAAASTADDELLAAVRLCRGEFLDGFEVPGAPVFDEWVADRRATARADMLAVMDRAARRARDSGDAAAGVEVARRMLELGRLDEEAHRALMWFLALGGRRSAALAQYETCRYLLREELGAEPSAATVALRDEIAGAESFTAAEPSRPDAAGVPDLPRPLTTLIGRDEELRRLRELLADPACRLVTLVGPGGAGKTRLAVEAAANRPDRHRDGAVFVSFAGTGPTGADRAGDLVVTDVARAFGLSLAVPRDPLDVLADHLAGRELLLVLDNLEHLRGAGGVLVELLRRAPGVTVLATSRRQLGLGAEWLVEVRGLACPPPGADAAGYDAVRLFVERARLLRPDLTTADAAEAAGRLCRLVAGMPLAIELAARRVRSAGPGVIADRLAAGLDLLATTAPDVEPRHRSMRTVIDWSCRFLTDEEARALRRLSVLRRGFDLAAAEAVAGAGLAVLAGLVDQSLVAVGDDGRYELHELLRQYAAERLAADPDEEAETLRRHAGHYAALLAAGGGPWPEADAENLRAATDVLVRTADTATLDAHLSLVWALYGRMGWFREVRACFAAAVDRPDTPALLRARWDRVLGEAHQQLGEAGAARHHLEQALERLGSRAPRSTAGRLAMLATRAARRLVPGRAALRGERRAAAQERAAAYFTIVETYWVLGERFPMLPAALGALDEAERAGDPDLTARARAGLGMMLGIGGLHRLARRQLRAARAAADRAGDPLTTCWVGIVGGLYWTGVGAWADVEAGATRALALRDRTPLHRWADEVVLIAGAARYLTARDPETVAAAAEGLASGRDRQDPVVQLWGLLLLIETAVRADPADPVLPEHLRAAAGLLPDTAGVDAARYQAAAARLHLAAGRRAGAWQAAAAADRLVGPRPSFAQYALEAHAGVVEVGLALLERPAPLGAEGEPDPAGIRATVAGALRRLRRYARTFPMARPRALVCLGRARWLAGRPRAATRAWVRAVREAERRGMPYELACAHHELGRHLAEGRRSPLGLDRTAHLDRARSAFSPP</sequence>
<comment type="caution">
    <text evidence="3">The sequence shown here is derived from an EMBL/GenBank/DDBJ whole genome shotgun (WGS) entry which is preliminary data.</text>
</comment>
<evidence type="ECO:0000256" key="1">
    <source>
        <dbReference type="SAM" id="MobiDB-lite"/>
    </source>
</evidence>
<dbReference type="InterPro" id="IPR027417">
    <property type="entry name" value="P-loop_NTPase"/>
</dbReference>
<feature type="region of interest" description="Disordered" evidence="1">
    <location>
        <begin position="242"/>
        <end position="261"/>
    </location>
</feature>
<dbReference type="SUPFAM" id="SSF52540">
    <property type="entry name" value="P-loop containing nucleoside triphosphate hydrolases"/>
    <property type="match status" value="1"/>
</dbReference>
<dbReference type="Pfam" id="PF03704">
    <property type="entry name" value="BTAD"/>
    <property type="match status" value="1"/>
</dbReference>
<evidence type="ECO:0000313" key="4">
    <source>
        <dbReference type="Proteomes" id="UP000642070"/>
    </source>
</evidence>
<dbReference type="EMBL" id="BMPI01000063">
    <property type="protein sequence ID" value="GGM71799.1"/>
    <property type="molecule type" value="Genomic_DNA"/>
</dbReference>
<organism evidence="3 4">
    <name type="scientific">Dactylosporangium sucinum</name>
    <dbReference type="NCBI Taxonomy" id="1424081"/>
    <lineage>
        <taxon>Bacteria</taxon>
        <taxon>Bacillati</taxon>
        <taxon>Actinomycetota</taxon>
        <taxon>Actinomycetes</taxon>
        <taxon>Micromonosporales</taxon>
        <taxon>Micromonosporaceae</taxon>
        <taxon>Dactylosporangium</taxon>
    </lineage>
</organism>
<dbReference type="SUPFAM" id="SSF48452">
    <property type="entry name" value="TPR-like"/>
    <property type="match status" value="1"/>
</dbReference>
<dbReference type="Gene3D" id="1.25.40.10">
    <property type="entry name" value="Tetratricopeptide repeat domain"/>
    <property type="match status" value="1"/>
</dbReference>
<reference evidence="3" key="1">
    <citation type="journal article" date="2014" name="Int. J. Syst. Evol. Microbiol.">
        <title>Complete genome sequence of Corynebacterium casei LMG S-19264T (=DSM 44701T), isolated from a smear-ripened cheese.</title>
        <authorList>
            <consortium name="US DOE Joint Genome Institute (JGI-PGF)"/>
            <person name="Walter F."/>
            <person name="Albersmeier A."/>
            <person name="Kalinowski J."/>
            <person name="Ruckert C."/>
        </authorList>
    </citation>
    <scope>NUCLEOTIDE SEQUENCE</scope>
    <source>
        <strain evidence="3">JCM 19831</strain>
    </source>
</reference>
<dbReference type="Proteomes" id="UP000642070">
    <property type="component" value="Unassembled WGS sequence"/>
</dbReference>
<dbReference type="InterPro" id="IPR036388">
    <property type="entry name" value="WH-like_DNA-bd_sf"/>
</dbReference>
<dbReference type="PANTHER" id="PTHR47691">
    <property type="entry name" value="REGULATOR-RELATED"/>
    <property type="match status" value="1"/>
</dbReference>
<evidence type="ECO:0000259" key="2">
    <source>
        <dbReference type="SMART" id="SM01043"/>
    </source>
</evidence>
<dbReference type="Gene3D" id="3.40.50.300">
    <property type="entry name" value="P-loop containing nucleotide triphosphate hydrolases"/>
    <property type="match status" value="1"/>
</dbReference>
<proteinExistence type="predicted"/>
<dbReference type="PRINTS" id="PR00364">
    <property type="entry name" value="DISEASERSIST"/>
</dbReference>
<reference evidence="3" key="2">
    <citation type="submission" date="2020-09" db="EMBL/GenBank/DDBJ databases">
        <authorList>
            <person name="Sun Q."/>
            <person name="Ohkuma M."/>
        </authorList>
    </citation>
    <scope>NUCLEOTIDE SEQUENCE</scope>
    <source>
        <strain evidence="3">JCM 19831</strain>
    </source>
</reference>
<protein>
    <recommendedName>
        <fullName evidence="2">Bacterial transcriptional activator domain-containing protein</fullName>
    </recommendedName>
</protein>
<gene>
    <name evidence="3" type="ORF">GCM10007977_086990</name>
</gene>
<keyword evidence="4" id="KW-1185">Reference proteome</keyword>
<accession>A0A917UAU0</accession>